<evidence type="ECO:0000313" key="4">
    <source>
        <dbReference type="EMBL" id="CBL28435.1"/>
    </source>
</evidence>
<protein>
    <submittedName>
        <fullName evidence="4">Tetratricopeptide repeat</fullName>
    </submittedName>
</protein>
<dbReference type="RefSeq" id="WP_015556582.1">
    <property type="nucleotide sequence ID" value="NZ_OZ209244.1"/>
</dbReference>
<evidence type="ECO:0000256" key="3">
    <source>
        <dbReference type="SAM" id="MobiDB-lite"/>
    </source>
</evidence>
<gene>
    <name evidence="4" type="ORF">SY1_13340</name>
</gene>
<keyword evidence="2" id="KW-0175">Coiled coil</keyword>
<dbReference type="EMBL" id="FP929056">
    <property type="protein sequence ID" value="CBL28435.1"/>
    <property type="molecule type" value="Genomic_DNA"/>
</dbReference>
<reference evidence="5" key="1">
    <citation type="submission" date="2010-03" db="EMBL/GenBank/DDBJ databases">
        <title>The genome sequence of Synergistetes sp. SGP1.</title>
        <authorList>
            <consortium name="metaHIT consortium -- http://www.metahit.eu/"/>
            <person name="Pajon A."/>
            <person name="Turner K."/>
            <person name="Parkhill J."/>
            <person name="Wade W."/>
            <person name="Vartoukian S."/>
        </authorList>
    </citation>
    <scope>NUCLEOTIDE SEQUENCE [LARGE SCALE GENOMIC DNA]</scope>
    <source>
        <strain evidence="5">SGP1</strain>
    </source>
</reference>
<feature type="coiled-coil region" evidence="2">
    <location>
        <begin position="332"/>
        <end position="359"/>
    </location>
</feature>
<dbReference type="KEGG" id="sbr:SY1_13340"/>
<dbReference type="AlphaFoldDB" id="A0AB94IXF9"/>
<dbReference type="PROSITE" id="PS50005">
    <property type="entry name" value="TPR"/>
    <property type="match status" value="1"/>
</dbReference>
<evidence type="ECO:0000256" key="1">
    <source>
        <dbReference type="PROSITE-ProRule" id="PRU00339"/>
    </source>
</evidence>
<dbReference type="SMART" id="SM00028">
    <property type="entry name" value="TPR"/>
    <property type="match status" value="5"/>
</dbReference>
<dbReference type="SUPFAM" id="SSF48452">
    <property type="entry name" value="TPR-like"/>
    <property type="match status" value="1"/>
</dbReference>
<proteinExistence type="predicted"/>
<reference evidence="4 5" key="2">
    <citation type="submission" date="2010-03" db="EMBL/GenBank/DDBJ databases">
        <authorList>
            <person name="Pajon A."/>
        </authorList>
    </citation>
    <scope>NUCLEOTIDE SEQUENCE [LARGE SCALE GENOMIC DNA]</scope>
    <source>
        <strain evidence="4 5">SGP1</strain>
    </source>
</reference>
<dbReference type="InterPro" id="IPR011990">
    <property type="entry name" value="TPR-like_helical_dom_sf"/>
</dbReference>
<keyword evidence="5" id="KW-1185">Reference proteome</keyword>
<sequence>MLSMKGLFRVPEVFPWGAKRFGALVSVLALSLTHPGLPAEAAQPGILMAGEPHVGTEVVLTADPASVPPDAVIEWAISGDVKPVLLRAGGRECAFTPVNTLPIKVTAIVHDHSGASLGDAETTVTPKEYDVEIVVVSRDLVTLWDATEKTSVSEDALMTNRPIRLRAQFVPAFSGEASFSWIADPSTAILSADGGSDLVIFRSEAGDSEVAVSAFNRAGVFLGSGSSTIGVTLPSAVLQESEVARRAWETWERAEEAWDAKDYAKAMRLGAEAQAAAPRDQDIAKGFRAMATKHSRFLRALDFRDKAADQIAKGFHDDGLKSLRLAQVVWPTEEGEALIRKEEEEIDELRVKRQRAEWLRDTASAYDQERLFEDAIAYYERSAAVLSSDAIQERTARIRQRLELMADANRYASEGSAMERDDDIEGAIAHYSASIVSNPDAALKQHIDELRVVLERRKRQAAALYQEGQALARKGNAKEALIRYLESRRVWDTEAAQKRIDELERVVSVDSEPRGPEDFGIGTRADAARLARFADALYLNRRLEEAAPLYRKSLAIFPNEELKAWVERVEAILHDRRALQAANAKVREGNAFLNAGKTAEAMACYREALAIHPNAEVEAFLARSGEHPTQEGPAPASAGRRK</sequence>
<dbReference type="InterPro" id="IPR019734">
    <property type="entry name" value="TPR_rpt"/>
</dbReference>
<dbReference type="Gene3D" id="1.25.40.10">
    <property type="entry name" value="Tetratricopeptide repeat domain"/>
    <property type="match status" value="2"/>
</dbReference>
<organism evidence="4 5">
    <name type="scientific">Fretibacterium fastidiosum</name>
    <dbReference type="NCBI Taxonomy" id="651822"/>
    <lineage>
        <taxon>Bacteria</taxon>
        <taxon>Thermotogati</taxon>
        <taxon>Synergistota</taxon>
        <taxon>Synergistia</taxon>
        <taxon>Synergistales</taxon>
        <taxon>Aminobacteriaceae</taxon>
        <taxon>Fretibacterium</taxon>
    </lineage>
</organism>
<keyword evidence="1" id="KW-0802">TPR repeat</keyword>
<evidence type="ECO:0000256" key="2">
    <source>
        <dbReference type="SAM" id="Coils"/>
    </source>
</evidence>
<dbReference type="Proteomes" id="UP000008957">
    <property type="component" value="Chromosome"/>
</dbReference>
<evidence type="ECO:0000313" key="5">
    <source>
        <dbReference type="Proteomes" id="UP000008957"/>
    </source>
</evidence>
<feature type="region of interest" description="Disordered" evidence="3">
    <location>
        <begin position="622"/>
        <end position="642"/>
    </location>
</feature>
<accession>A0AB94IXF9</accession>
<feature type="repeat" description="TPR" evidence="1">
    <location>
        <begin position="582"/>
        <end position="615"/>
    </location>
</feature>
<name>A0AB94IXF9_9BACT</name>